<evidence type="ECO:0000313" key="9">
    <source>
        <dbReference type="Proteomes" id="UP000757232"/>
    </source>
</evidence>
<evidence type="ECO:0000259" key="6">
    <source>
        <dbReference type="PROSITE" id="PS51192"/>
    </source>
</evidence>
<dbReference type="FunFam" id="3.40.50.300:FF:000102">
    <property type="entry name" value="RNA helicase, activating signal cointegrator 1"/>
    <property type="match status" value="1"/>
</dbReference>
<dbReference type="GO" id="GO:0003676">
    <property type="term" value="F:nucleic acid binding"/>
    <property type="evidence" value="ECO:0007669"/>
    <property type="project" value="InterPro"/>
</dbReference>
<dbReference type="GO" id="GO:0016787">
    <property type="term" value="F:hydrolase activity"/>
    <property type="evidence" value="ECO:0007669"/>
    <property type="project" value="UniProtKB-KW"/>
</dbReference>
<dbReference type="SMART" id="SM00490">
    <property type="entry name" value="HELICc"/>
    <property type="match status" value="2"/>
</dbReference>
<evidence type="ECO:0000256" key="2">
    <source>
        <dbReference type="ARBA" id="ARBA00022801"/>
    </source>
</evidence>
<dbReference type="InterPro" id="IPR014001">
    <property type="entry name" value="Helicase_ATP-bd"/>
</dbReference>
<gene>
    <name evidence="8" type="ORF">A7U60_g3948</name>
</gene>
<keyword evidence="3" id="KW-0347">Helicase</keyword>
<evidence type="ECO:0000256" key="4">
    <source>
        <dbReference type="ARBA" id="ARBA00022840"/>
    </source>
</evidence>
<evidence type="ECO:0000256" key="3">
    <source>
        <dbReference type="ARBA" id="ARBA00022806"/>
    </source>
</evidence>
<feature type="region of interest" description="Disordered" evidence="5">
    <location>
        <begin position="163"/>
        <end position="196"/>
    </location>
</feature>
<keyword evidence="4" id="KW-0067">ATP-binding</keyword>
<sequence>MADFEQNLKRLAGLTGPKSYDDRRAVDLWANLSTSFDLNVTDNSTGPSGGSKESIIEIEDLDQELPPPSVLDRYSLPATLAVDGSAYSHSDPLDKLLSKSNMSAMLPSLHAILSSGNTDEVASIELAELLGFEEIELVSELMTQRQTAASKLEKMLLHKSTTSVPVSRGSPFSPPTPKTKMKGKKAQGSRPDTPVIDLDPAAAQRRIEEMLRANAARPLFTGTAYQVVQEVLPHVYSSSSMHQNNILSDAGKKYLLPIDTERHMYEDYEEVIVPPARPIPPGASERLILVSELDELCKGSFPGYASLNRIQSIVYPTAYGTNENMLICAPTGAGKTDVAMLSILHVLNDFRQSMGMKASLAAQIQRDRFKIIYVAPMKALASEIVRKLGKRLKWLSIKVRELTGDMQMTKAEIAETQIIVTTPEKWDVVTRKPTGEGELATKVKLLIIDEVHLLNDERGSVIETIVARTLRQVESTQSMIRIIGLSATLPNYVDVADFLRVSRQTGLFYFDTSFRPIPLEQHFLGLRGKPGTAQARKILDSVAYEKVSKLVEAGHQVMVFVHARKETVKCAFSLREMANIEGTIDNFSCQGNERWDFFRREVGTSRNKEMRELFDYGFGIHHAGMLRSDRNLMERLFEARAIKVLCCTATLAWGVNLPAHAVIIKGTEVYDSAQGKFVDLSILDVLQIFGRAGRPGMETSGEGFICTAVFYTQSGFSLTSSIRKHPIESKFVEGMSDSLNAEIALGTVSNVTEAVQWIGYTYLFVRLRKNPRITYEEVIADPQLGRKRRDLVQSKATQLAEARMIVYDKEHDTFSSTDLGRIAAKYYIRAQTIVIFNESFRPKMSEADVLHMLCKSTEFEQIQLRENEVKELESFLSDENIVPCQVKDGVSSTQGKVNILLQAYISRTYPEDFALVSDMAYVAQNAGRIIRALLEIAISRKWANVSAVLMSLSKAVEKRLWPFEHPFVQLGDTLKRDTLANLQRWADDYSVGELAQMSARELGELIHMNETHGAALLRVAKEFPVLEISYELRPLTSDLLRLALHARRGFVWGSKRPDAIEPFWIWVEDVDGDILQLTHVVYRQSTERIDVDFVIQVSEARIVTGLTIRYVSDRWMGAEGEMSVNLSDLVKPQAFESFTLFLPLPFVNLDSLGNDALQSAFSTRLQTFNAIQTHSFWSMLSIRQNALLCAPTGSGKSTLAQMLVAKTLQKAKAGVWTLIIVPKRGIANDAASQMSRVLDQLGIPVEVIRNGSTLSLQNRKKVVCIMTPRVLLDAMDHPTWPTIIDSLNLVICENLELLDAEYELAVSILLHATQTRAVRFVGLSASLTDPSGLASWLRVSPQCMTCFRPSDREQDLRTSIQAFTLPHSAVLFKAMVKPAHAAICSAAGEFSVIFVPSRSHCKPIANDLITQCAVDLKMQGYLPASMSSEDLEFYVARLQDHSLADFITRGIGIFHDGISRSDRALMLELCAEGIVRVLIVPREALWSVPMRAGVVVVMGTQFVRVEGTSGAGRDAAGQQSRQIADYPLAEVVHMQGRAARHAHTGHFHLLCQAEGRETLTRFLDEGLPLESTLHEAPALAEWLRRKWNSRTISQADKQQTMDILSWTYLARRAESNPMYYDAAPSDLNSSLSRLVDHLHGESS</sequence>
<dbReference type="SMART" id="SM00487">
    <property type="entry name" value="DEXDc"/>
    <property type="match status" value="2"/>
</dbReference>
<dbReference type="PANTHER" id="PTHR47961:SF13">
    <property type="entry name" value="ACTIVATING SIGNAL COINTEGRATOR 1 COMPLEX SUBUNIT 3"/>
    <property type="match status" value="1"/>
</dbReference>
<evidence type="ECO:0000313" key="8">
    <source>
        <dbReference type="EMBL" id="OCB88853.1"/>
    </source>
</evidence>
<dbReference type="PANTHER" id="PTHR47961">
    <property type="entry name" value="DNA POLYMERASE THETA, PUTATIVE (AFU_ORTHOLOGUE AFUA_1G05260)-RELATED"/>
    <property type="match status" value="1"/>
</dbReference>
<dbReference type="PROSITE" id="PS51194">
    <property type="entry name" value="HELICASE_CTER"/>
    <property type="match status" value="1"/>
</dbReference>
<dbReference type="OrthoDB" id="5575at2759"/>
<organism evidence="8 9">
    <name type="scientific">Sanghuangporus baumii</name>
    <name type="common">Phellinus baumii</name>
    <dbReference type="NCBI Taxonomy" id="108892"/>
    <lineage>
        <taxon>Eukaryota</taxon>
        <taxon>Fungi</taxon>
        <taxon>Dikarya</taxon>
        <taxon>Basidiomycota</taxon>
        <taxon>Agaricomycotina</taxon>
        <taxon>Agaricomycetes</taxon>
        <taxon>Hymenochaetales</taxon>
        <taxon>Hymenochaetaceae</taxon>
        <taxon>Sanghuangporus</taxon>
    </lineage>
</organism>
<keyword evidence="9" id="KW-1185">Reference proteome</keyword>
<keyword evidence="1" id="KW-0547">Nucleotide-binding</keyword>
<dbReference type="InterPro" id="IPR011545">
    <property type="entry name" value="DEAD/DEAH_box_helicase_dom"/>
</dbReference>
<dbReference type="Gene3D" id="3.40.50.300">
    <property type="entry name" value="P-loop containing nucleotide triphosphate hydrolases"/>
    <property type="match status" value="4"/>
</dbReference>
<dbReference type="InterPro" id="IPR050474">
    <property type="entry name" value="Hel308_SKI2-like"/>
</dbReference>
<dbReference type="Gene3D" id="1.10.10.10">
    <property type="entry name" value="Winged helix-like DNA-binding domain superfamily/Winged helix DNA-binding domain"/>
    <property type="match status" value="2"/>
</dbReference>
<dbReference type="InterPro" id="IPR003593">
    <property type="entry name" value="AAA+_ATPase"/>
</dbReference>
<dbReference type="PROSITE" id="PS51192">
    <property type="entry name" value="HELICASE_ATP_BIND_1"/>
    <property type="match status" value="2"/>
</dbReference>
<dbReference type="SUPFAM" id="SSF158702">
    <property type="entry name" value="Sec63 N-terminal domain-like"/>
    <property type="match status" value="1"/>
</dbReference>
<protein>
    <submittedName>
        <fullName evidence="8">Sec63-domain-containing protein</fullName>
    </submittedName>
</protein>
<feature type="domain" description="Helicase ATP-binding" evidence="6">
    <location>
        <begin position="1177"/>
        <end position="1345"/>
    </location>
</feature>
<reference evidence="8" key="1">
    <citation type="submission" date="2016-06" db="EMBL/GenBank/DDBJ databases">
        <title>Draft Genome sequence of the fungus Inonotus baumii.</title>
        <authorList>
            <person name="Zhu H."/>
            <person name="Lin W."/>
        </authorList>
    </citation>
    <scope>NUCLEOTIDE SEQUENCE</scope>
    <source>
        <strain evidence="8">821</strain>
    </source>
</reference>
<dbReference type="InterPro" id="IPR035892">
    <property type="entry name" value="C2_domain_sf"/>
</dbReference>
<dbReference type="FunFam" id="3.40.50.300:FF:000062">
    <property type="entry name" value="U5 small nuclear ribonucleoprotein helicase"/>
    <property type="match status" value="1"/>
</dbReference>
<dbReference type="InterPro" id="IPR001650">
    <property type="entry name" value="Helicase_C-like"/>
</dbReference>
<name>A0A9Q5HZG6_SANBA</name>
<proteinExistence type="predicted"/>
<dbReference type="InterPro" id="IPR057842">
    <property type="entry name" value="WH_MER3"/>
</dbReference>
<keyword evidence="2" id="KW-0378">Hydrolase</keyword>
<dbReference type="CDD" id="cd18020">
    <property type="entry name" value="DEXHc_ASCC3_1"/>
    <property type="match status" value="1"/>
</dbReference>
<dbReference type="GO" id="GO:0004386">
    <property type="term" value="F:helicase activity"/>
    <property type="evidence" value="ECO:0007669"/>
    <property type="project" value="UniProtKB-KW"/>
</dbReference>
<feature type="domain" description="Helicase ATP-binding" evidence="6">
    <location>
        <begin position="316"/>
        <end position="507"/>
    </location>
</feature>
<comment type="caution">
    <text evidence="8">The sequence shown here is derived from an EMBL/GenBank/DDBJ whole genome shotgun (WGS) entry which is preliminary data.</text>
</comment>
<dbReference type="InterPro" id="IPR027417">
    <property type="entry name" value="P-loop_NTPase"/>
</dbReference>
<dbReference type="Gene3D" id="1.10.3380.10">
    <property type="entry name" value="Sec63 N-terminal domain-like domain"/>
    <property type="match status" value="1"/>
</dbReference>
<evidence type="ECO:0000259" key="7">
    <source>
        <dbReference type="PROSITE" id="PS51194"/>
    </source>
</evidence>
<dbReference type="FunFam" id="1.10.10.10:FF:000024">
    <property type="entry name" value="U5 small nuclear ribonucleoprotein helicase"/>
    <property type="match status" value="1"/>
</dbReference>
<dbReference type="Gene3D" id="2.60.40.150">
    <property type="entry name" value="C2 domain"/>
    <property type="match status" value="1"/>
</dbReference>
<dbReference type="InterPro" id="IPR014756">
    <property type="entry name" value="Ig_E-set"/>
</dbReference>
<dbReference type="CDD" id="cd18795">
    <property type="entry name" value="SF2_C_Ski2"/>
    <property type="match status" value="1"/>
</dbReference>
<dbReference type="SUPFAM" id="SSF81296">
    <property type="entry name" value="E set domains"/>
    <property type="match status" value="1"/>
</dbReference>
<dbReference type="SUPFAM" id="SSF46785">
    <property type="entry name" value="Winged helix' DNA-binding domain"/>
    <property type="match status" value="1"/>
</dbReference>
<accession>A0A9Q5HZG6</accession>
<dbReference type="InterPro" id="IPR036388">
    <property type="entry name" value="WH-like_DNA-bd_sf"/>
</dbReference>
<dbReference type="InterPro" id="IPR004179">
    <property type="entry name" value="Sec63-dom"/>
</dbReference>
<dbReference type="GO" id="GO:0005524">
    <property type="term" value="F:ATP binding"/>
    <property type="evidence" value="ECO:0007669"/>
    <property type="project" value="UniProtKB-KW"/>
</dbReference>
<dbReference type="InterPro" id="IPR036390">
    <property type="entry name" value="WH_DNA-bd_sf"/>
</dbReference>
<dbReference type="Pfam" id="PF02889">
    <property type="entry name" value="Sec63"/>
    <property type="match status" value="1"/>
</dbReference>
<dbReference type="Pfam" id="PF23445">
    <property type="entry name" value="WHD_SNRNP200"/>
    <property type="match status" value="1"/>
</dbReference>
<dbReference type="SMART" id="SM00973">
    <property type="entry name" value="Sec63"/>
    <property type="match status" value="1"/>
</dbReference>
<dbReference type="FunFam" id="1.10.3380.10:FF:000001">
    <property type="entry name" value="U5 small nuclear ribonucleoprotein helicase"/>
    <property type="match status" value="1"/>
</dbReference>
<dbReference type="Pfam" id="PF00270">
    <property type="entry name" value="DEAD"/>
    <property type="match status" value="2"/>
</dbReference>
<dbReference type="SMART" id="SM00382">
    <property type="entry name" value="AAA"/>
    <property type="match status" value="2"/>
</dbReference>
<dbReference type="Pfam" id="PF00271">
    <property type="entry name" value="Helicase_C"/>
    <property type="match status" value="1"/>
</dbReference>
<dbReference type="EMBL" id="LNZH02000168">
    <property type="protein sequence ID" value="OCB88853.1"/>
    <property type="molecule type" value="Genomic_DNA"/>
</dbReference>
<evidence type="ECO:0000256" key="1">
    <source>
        <dbReference type="ARBA" id="ARBA00022741"/>
    </source>
</evidence>
<dbReference type="SUPFAM" id="SSF52540">
    <property type="entry name" value="P-loop containing nucleoside triphosphate hydrolases"/>
    <property type="match status" value="3"/>
</dbReference>
<evidence type="ECO:0000256" key="5">
    <source>
        <dbReference type="SAM" id="MobiDB-lite"/>
    </source>
</evidence>
<dbReference type="Proteomes" id="UP000757232">
    <property type="component" value="Unassembled WGS sequence"/>
</dbReference>
<feature type="domain" description="Helicase C-terminal" evidence="7">
    <location>
        <begin position="534"/>
        <end position="759"/>
    </location>
</feature>